<dbReference type="PANTHER" id="PTHR23528:SF1">
    <property type="entry name" value="MAJOR FACILITATOR SUPERFAMILY (MFS) PROFILE DOMAIN-CONTAINING PROTEIN"/>
    <property type="match status" value="1"/>
</dbReference>
<gene>
    <name evidence="6" type="ORF">SAMN04488136_12636</name>
</gene>
<organism evidence="6 7">
    <name type="scientific">Vibrio xiamenensis</name>
    <dbReference type="NCBI Taxonomy" id="861298"/>
    <lineage>
        <taxon>Bacteria</taxon>
        <taxon>Pseudomonadati</taxon>
        <taxon>Pseudomonadota</taxon>
        <taxon>Gammaproteobacteria</taxon>
        <taxon>Vibrionales</taxon>
        <taxon>Vibrionaceae</taxon>
        <taxon>Vibrio</taxon>
    </lineage>
</organism>
<feature type="transmembrane region" description="Helical" evidence="4">
    <location>
        <begin position="221"/>
        <end position="239"/>
    </location>
</feature>
<protein>
    <submittedName>
        <fullName evidence="6">MFS-type transporter involved in bile tolerance, Atg22 family</fullName>
    </submittedName>
</protein>
<evidence type="ECO:0000313" key="7">
    <source>
        <dbReference type="Proteomes" id="UP000198854"/>
    </source>
</evidence>
<name>A0A1G8ESE9_9VIBR</name>
<feature type="transmembrane region" description="Helical" evidence="4">
    <location>
        <begin position="378"/>
        <end position="395"/>
    </location>
</feature>
<dbReference type="STRING" id="861298.SAMN04488136_12636"/>
<evidence type="ECO:0000256" key="3">
    <source>
        <dbReference type="ARBA" id="ARBA00023136"/>
    </source>
</evidence>
<feature type="transmembrane region" description="Helical" evidence="4">
    <location>
        <begin position="71"/>
        <end position="91"/>
    </location>
</feature>
<feature type="transmembrane region" description="Helical" evidence="4">
    <location>
        <begin position="97"/>
        <end position="118"/>
    </location>
</feature>
<keyword evidence="7" id="KW-1185">Reference proteome</keyword>
<evidence type="ECO:0000256" key="2">
    <source>
        <dbReference type="ARBA" id="ARBA00022989"/>
    </source>
</evidence>
<dbReference type="InterPro" id="IPR036259">
    <property type="entry name" value="MFS_trans_sf"/>
</dbReference>
<feature type="transmembrane region" description="Helical" evidence="4">
    <location>
        <begin position="35"/>
        <end position="59"/>
    </location>
</feature>
<dbReference type="PROSITE" id="PS50850">
    <property type="entry name" value="MFS"/>
    <property type="match status" value="1"/>
</dbReference>
<dbReference type="EMBL" id="FNDD01000026">
    <property type="protein sequence ID" value="SDH72669.1"/>
    <property type="molecule type" value="Genomic_DNA"/>
</dbReference>
<sequence length="404" mass="45367">MIVGVSTSIIPTVLLTYGISQFNIIRIVGQESATWWFSLSLGVVNLSLIFLNPLGGYFFDKLNSGLLSRRIWITLGSIFGFISMIAFSYSYNIPILIVFWVLTSFSYGLVSLLYFSIIPELYDFEDYGKVSGLMGSLIPLTIMLLSVIIFGGFSDLSVKYKIILTACIQLIFNLAIVWFVDFSKKNNSPVKIISINKNNKDTTAPKIESYNNFIWTLLSRLSIHIVSSGLSMMTLFYIARFHLSSEDVFKLQSITSLGIVFMIVSGIVSGYVSDRKRIKKPFIIFSAISLSVCMCLYSISYSIVYIVVISYFYQLVWGVFNSVDQALVNQVLPSKEHCAKDLAIMNTTNNIAKALVSFATPTIIYFGRIWMRDDGYTLFFLTMAAFSILSAIFVSKVNEDSYPG</sequence>
<dbReference type="Gene3D" id="1.20.1250.20">
    <property type="entry name" value="MFS general substrate transporter like domains"/>
    <property type="match status" value="1"/>
</dbReference>
<keyword evidence="3 4" id="KW-0472">Membrane</keyword>
<feature type="transmembrane region" description="Helical" evidence="4">
    <location>
        <begin position="284"/>
        <end position="313"/>
    </location>
</feature>
<keyword evidence="2 4" id="KW-1133">Transmembrane helix</keyword>
<feature type="domain" description="Major facilitator superfamily (MFS) profile" evidence="5">
    <location>
        <begin position="1"/>
        <end position="402"/>
    </location>
</feature>
<feature type="transmembrane region" description="Helical" evidence="4">
    <location>
        <begin position="251"/>
        <end position="272"/>
    </location>
</feature>
<dbReference type="InterPro" id="IPR011701">
    <property type="entry name" value="MFS"/>
</dbReference>
<feature type="transmembrane region" description="Helical" evidence="4">
    <location>
        <begin position="130"/>
        <end position="150"/>
    </location>
</feature>
<evidence type="ECO:0000256" key="1">
    <source>
        <dbReference type="ARBA" id="ARBA00022692"/>
    </source>
</evidence>
<accession>A0A1G8ESE9</accession>
<proteinExistence type="predicted"/>
<evidence type="ECO:0000259" key="5">
    <source>
        <dbReference type="PROSITE" id="PS50850"/>
    </source>
</evidence>
<feature type="transmembrane region" description="Helical" evidence="4">
    <location>
        <begin position="162"/>
        <end position="180"/>
    </location>
</feature>
<dbReference type="Proteomes" id="UP000198854">
    <property type="component" value="Unassembled WGS sequence"/>
</dbReference>
<keyword evidence="1 4" id="KW-0812">Transmembrane</keyword>
<feature type="transmembrane region" description="Helical" evidence="4">
    <location>
        <begin position="351"/>
        <end position="371"/>
    </location>
</feature>
<evidence type="ECO:0000256" key="4">
    <source>
        <dbReference type="SAM" id="Phobius"/>
    </source>
</evidence>
<dbReference type="SUPFAM" id="SSF103473">
    <property type="entry name" value="MFS general substrate transporter"/>
    <property type="match status" value="1"/>
</dbReference>
<dbReference type="AlphaFoldDB" id="A0A1G8ESE9"/>
<reference evidence="6 7" key="1">
    <citation type="submission" date="2016-10" db="EMBL/GenBank/DDBJ databases">
        <authorList>
            <person name="de Groot N.N."/>
        </authorList>
    </citation>
    <scope>NUCLEOTIDE SEQUENCE [LARGE SCALE GENOMIC DNA]</scope>
    <source>
        <strain evidence="6 7">CGMCC 1.10228</strain>
    </source>
</reference>
<evidence type="ECO:0000313" key="6">
    <source>
        <dbReference type="EMBL" id="SDH72669.1"/>
    </source>
</evidence>
<dbReference type="Pfam" id="PF07690">
    <property type="entry name" value="MFS_1"/>
    <property type="match status" value="1"/>
</dbReference>
<dbReference type="GO" id="GO:0022857">
    <property type="term" value="F:transmembrane transporter activity"/>
    <property type="evidence" value="ECO:0007669"/>
    <property type="project" value="InterPro"/>
</dbReference>
<dbReference type="CDD" id="cd06174">
    <property type="entry name" value="MFS"/>
    <property type="match status" value="1"/>
</dbReference>
<dbReference type="PANTHER" id="PTHR23528">
    <property type="match status" value="1"/>
</dbReference>
<dbReference type="InterPro" id="IPR020846">
    <property type="entry name" value="MFS_dom"/>
</dbReference>